<evidence type="ECO:0000313" key="2">
    <source>
        <dbReference type="Proteomes" id="UP001179830"/>
    </source>
</evidence>
<accession>A0ABY8LIG9</accession>
<dbReference type="EMBL" id="CP122961">
    <property type="protein sequence ID" value="WGI24252.1"/>
    <property type="molecule type" value="Genomic_DNA"/>
</dbReference>
<dbReference type="InterPro" id="IPR036282">
    <property type="entry name" value="Glutathione-S-Trfase_C_sf"/>
</dbReference>
<organism evidence="1 2">
    <name type="scientific">Halomonas alkaliantarctica</name>
    <dbReference type="NCBI Taxonomy" id="232346"/>
    <lineage>
        <taxon>Bacteria</taxon>
        <taxon>Pseudomonadati</taxon>
        <taxon>Pseudomonadota</taxon>
        <taxon>Gammaproteobacteria</taxon>
        <taxon>Oceanospirillales</taxon>
        <taxon>Halomonadaceae</taxon>
        <taxon>Halomonas</taxon>
    </lineage>
</organism>
<keyword evidence="2" id="KW-1185">Reference proteome</keyword>
<reference evidence="1" key="1">
    <citation type="submission" date="2023-04" db="EMBL/GenBank/DDBJ databases">
        <title>Complete genome sequence of Halomonas alkaliantarctica MSP3 isolated from marine sediment, Jeju Island.</title>
        <authorList>
            <person name="Park S.-J."/>
        </authorList>
    </citation>
    <scope>NUCLEOTIDE SEQUENCE</scope>
    <source>
        <strain evidence="1">MSP3</strain>
    </source>
</reference>
<dbReference type="Proteomes" id="UP001179830">
    <property type="component" value="Chromosome"/>
</dbReference>
<evidence type="ECO:0000313" key="1">
    <source>
        <dbReference type="EMBL" id="WGI24252.1"/>
    </source>
</evidence>
<evidence type="ECO:0008006" key="3">
    <source>
        <dbReference type="Google" id="ProtNLM"/>
    </source>
</evidence>
<dbReference type="SUPFAM" id="SSF47616">
    <property type="entry name" value="GST C-terminal domain-like"/>
    <property type="match status" value="1"/>
</dbReference>
<dbReference type="RefSeq" id="WP_280104059.1">
    <property type="nucleotide sequence ID" value="NZ_CP122961.1"/>
</dbReference>
<dbReference type="Pfam" id="PF13410">
    <property type="entry name" value="GST_C_2"/>
    <property type="match status" value="1"/>
</dbReference>
<dbReference type="Gene3D" id="1.20.1050.10">
    <property type="match status" value="1"/>
</dbReference>
<proteinExistence type="predicted"/>
<sequence length="69" mass="7697">MGLFNQLNSELAEKQQASSINLGEIAIAVALDYLAFSLPELNWKEEYPPIQAWHAGVTARESFQQTAFV</sequence>
<protein>
    <recommendedName>
        <fullName evidence="3">Glutathione S-transferase</fullName>
    </recommendedName>
</protein>
<gene>
    <name evidence="1" type="ORF">QEN58_13005</name>
</gene>
<name>A0ABY8LIG9_9GAMM</name>